<dbReference type="RefSeq" id="WP_305002518.1">
    <property type="nucleotide sequence ID" value="NZ_JAUQUB010000001.1"/>
</dbReference>
<dbReference type="Proteomes" id="UP001241072">
    <property type="component" value="Unassembled WGS sequence"/>
</dbReference>
<protein>
    <submittedName>
        <fullName evidence="1">Uncharacterized protein</fullName>
    </submittedName>
</protein>
<accession>A0ABT9BM98</accession>
<evidence type="ECO:0000313" key="2">
    <source>
        <dbReference type="Proteomes" id="UP001241072"/>
    </source>
</evidence>
<gene>
    <name evidence="1" type="ORF">Q5716_07855</name>
</gene>
<organism evidence="1 2">
    <name type="scientific">Antiquaquibacter soli</name>
    <dbReference type="NCBI Taxonomy" id="3064523"/>
    <lineage>
        <taxon>Bacteria</taxon>
        <taxon>Bacillati</taxon>
        <taxon>Actinomycetota</taxon>
        <taxon>Actinomycetes</taxon>
        <taxon>Micrococcales</taxon>
        <taxon>Microbacteriaceae</taxon>
        <taxon>Antiquaquibacter</taxon>
    </lineage>
</organism>
<comment type="caution">
    <text evidence="1">The sequence shown here is derived from an EMBL/GenBank/DDBJ whole genome shotgun (WGS) entry which is preliminary data.</text>
</comment>
<proteinExistence type="predicted"/>
<evidence type="ECO:0000313" key="1">
    <source>
        <dbReference type="EMBL" id="MDO7882135.1"/>
    </source>
</evidence>
<dbReference type="EMBL" id="JAUQUB010000001">
    <property type="protein sequence ID" value="MDO7882135.1"/>
    <property type="molecule type" value="Genomic_DNA"/>
</dbReference>
<sequence length="53" mass="5986">MDTLNRELDELVAEVAPTLIDLEQLERLVTEDDLLMFDGECTVHDGCRPILKG</sequence>
<keyword evidence="2" id="KW-1185">Reference proteome</keyword>
<reference evidence="1 2" key="1">
    <citation type="submission" date="2023-07" db="EMBL/GenBank/DDBJ databases">
        <title>Protaetiibacter sp. nov WY-16 isolated from soil.</title>
        <authorList>
            <person name="Liu B."/>
            <person name="Wan Y."/>
        </authorList>
    </citation>
    <scope>NUCLEOTIDE SEQUENCE [LARGE SCALE GENOMIC DNA]</scope>
    <source>
        <strain evidence="1 2">WY-16</strain>
    </source>
</reference>
<name>A0ABT9BM98_9MICO</name>